<dbReference type="AlphaFoldDB" id="A0AAD3S5D3"/>
<evidence type="ECO:0000313" key="3">
    <source>
        <dbReference type="Proteomes" id="UP001279734"/>
    </source>
</evidence>
<proteinExistence type="predicted"/>
<accession>A0AAD3S5D3</accession>
<keyword evidence="1" id="KW-0812">Transmembrane</keyword>
<dbReference type="Proteomes" id="UP001279734">
    <property type="component" value="Unassembled WGS sequence"/>
</dbReference>
<sequence length="113" mass="12692">MEAKTLLILNLYVSMAVMFIMYGLADSMKDSPADECFSRLSHSCGDSLFNALFNGNSTTKKKGCEQVVAMANRFHLSKTIAMLVDEDYKEQVAEVLDRSMTVWRHRSDVVGDD</sequence>
<organism evidence="2 3">
    <name type="scientific">Nepenthes gracilis</name>
    <name type="common">Slender pitcher plant</name>
    <dbReference type="NCBI Taxonomy" id="150966"/>
    <lineage>
        <taxon>Eukaryota</taxon>
        <taxon>Viridiplantae</taxon>
        <taxon>Streptophyta</taxon>
        <taxon>Embryophyta</taxon>
        <taxon>Tracheophyta</taxon>
        <taxon>Spermatophyta</taxon>
        <taxon>Magnoliopsida</taxon>
        <taxon>eudicotyledons</taxon>
        <taxon>Gunneridae</taxon>
        <taxon>Pentapetalae</taxon>
        <taxon>Caryophyllales</taxon>
        <taxon>Nepenthaceae</taxon>
        <taxon>Nepenthes</taxon>
    </lineage>
</organism>
<keyword evidence="1" id="KW-1133">Transmembrane helix</keyword>
<evidence type="ECO:0000256" key="1">
    <source>
        <dbReference type="SAM" id="Phobius"/>
    </source>
</evidence>
<name>A0AAD3S5D3_NEPGR</name>
<protein>
    <submittedName>
        <fullName evidence="2">Uncharacterized protein</fullName>
    </submittedName>
</protein>
<dbReference type="EMBL" id="BSYO01000005">
    <property type="protein sequence ID" value="GMH04520.1"/>
    <property type="molecule type" value="Genomic_DNA"/>
</dbReference>
<gene>
    <name evidence="2" type="ORF">Nepgr_006360</name>
</gene>
<feature type="transmembrane region" description="Helical" evidence="1">
    <location>
        <begin position="6"/>
        <end position="25"/>
    </location>
</feature>
<keyword evidence="3" id="KW-1185">Reference proteome</keyword>
<reference evidence="2" key="1">
    <citation type="submission" date="2023-05" db="EMBL/GenBank/DDBJ databases">
        <title>Nepenthes gracilis genome sequencing.</title>
        <authorList>
            <person name="Fukushima K."/>
        </authorList>
    </citation>
    <scope>NUCLEOTIDE SEQUENCE</scope>
    <source>
        <strain evidence="2">SING2019-196</strain>
    </source>
</reference>
<evidence type="ECO:0000313" key="2">
    <source>
        <dbReference type="EMBL" id="GMH04520.1"/>
    </source>
</evidence>
<comment type="caution">
    <text evidence="2">The sequence shown here is derived from an EMBL/GenBank/DDBJ whole genome shotgun (WGS) entry which is preliminary data.</text>
</comment>
<keyword evidence="1" id="KW-0472">Membrane</keyword>